<keyword evidence="1" id="KW-0732">Signal</keyword>
<evidence type="ECO:0000313" key="6">
    <source>
        <dbReference type="Proteomes" id="UP001139488"/>
    </source>
</evidence>
<proteinExistence type="inferred from homology"/>
<comment type="similarity">
    <text evidence="2">Belongs to the 5'-nucleotidase family.</text>
</comment>
<dbReference type="Pfam" id="PF02872">
    <property type="entry name" value="5_nucleotid_C"/>
    <property type="match status" value="1"/>
</dbReference>
<accession>A0A9X2AWC1</accession>
<evidence type="ECO:0000313" key="5">
    <source>
        <dbReference type="EMBL" id="MCJ2377096.1"/>
    </source>
</evidence>
<dbReference type="InterPro" id="IPR036907">
    <property type="entry name" value="5'-Nucleotdase_C_sf"/>
</dbReference>
<evidence type="ECO:0000259" key="4">
    <source>
        <dbReference type="Pfam" id="PF02872"/>
    </source>
</evidence>
<dbReference type="PRINTS" id="PR01607">
    <property type="entry name" value="APYRASEFAMLY"/>
</dbReference>
<feature type="domain" description="5'-Nucleotidase C-terminal" evidence="4">
    <location>
        <begin position="382"/>
        <end position="534"/>
    </location>
</feature>
<feature type="domain" description="Calcineurin-like phosphoesterase" evidence="3">
    <location>
        <begin position="10"/>
        <end position="248"/>
    </location>
</feature>
<keyword evidence="2" id="KW-0547">Nucleotide-binding</keyword>
<dbReference type="Gene3D" id="3.60.21.10">
    <property type="match status" value="1"/>
</dbReference>
<organism evidence="5 6">
    <name type="scientific">Vibrio gelatinilyticus</name>
    <dbReference type="NCBI Taxonomy" id="2893468"/>
    <lineage>
        <taxon>Bacteria</taxon>
        <taxon>Pseudomonadati</taxon>
        <taxon>Pseudomonadota</taxon>
        <taxon>Gammaproteobacteria</taxon>
        <taxon>Vibrionales</taxon>
        <taxon>Vibrionaceae</taxon>
        <taxon>Vibrio</taxon>
    </lineage>
</organism>
<dbReference type="InterPro" id="IPR008334">
    <property type="entry name" value="5'-Nucleotdase_C"/>
</dbReference>
<dbReference type="SUPFAM" id="SSF56300">
    <property type="entry name" value="Metallo-dependent phosphatases"/>
    <property type="match status" value="1"/>
</dbReference>
<dbReference type="InterPro" id="IPR029052">
    <property type="entry name" value="Metallo-depent_PP-like"/>
</dbReference>
<name>A0A9X2AWC1_9VIBR</name>
<dbReference type="EMBL" id="JAJNNZ010000006">
    <property type="protein sequence ID" value="MCJ2377096.1"/>
    <property type="molecule type" value="Genomic_DNA"/>
</dbReference>
<sequence>MTENKTLTITLAHINDTHSYFEPTSYQFRIEVENQVYSPFVSVGGFARLASRAQQLKANALAKNQGFLFLHAGDCFQGTLYFSLFKGKANAELLNALSIDAMALGNHELDMGNDPVGQFVRQINFPLLAGNWDLSNEYKDKLNPLRNLNNIYSFDDETRSAKYIVRDIDGERIAIFGLSLDLMADIANPDIDTPFVNALETARNTIDKIHQEGINKIILLSHLGYEGDLRLAGEVQGISVIVGGHSHVLQGDFSKLGVTSRDVYGVRVNQTVVVQAGYHALTLGHCELTFDEHGIVQQCEGKNEILIGRRFFVDASLSETVEDHIRRNVLATIHNHGNVVVCKKDPYIQSIIQNKYQPKVRQLQAQQVAFLTSPARHIRIPDEQGGSVIAPLVAKSFYYAMANRGYAPDFAIHNAGGVRNSLNAGQVSLADIAGKILPFAVPIGVYKIQGHHIATILEGAINNAISNGVAGTGSGSYPYCYHLDFKYDRHAPLGSRILNLKIMGEFGWEFVVSHRVYTGTSSAYTMKGKEGYDAILNMQDAGEVTALSMADCFIEFLADNPKTFEQSATYENAMLIP</sequence>
<dbReference type="Pfam" id="PF00149">
    <property type="entry name" value="Metallophos"/>
    <property type="match status" value="1"/>
</dbReference>
<dbReference type="PANTHER" id="PTHR11575">
    <property type="entry name" value="5'-NUCLEOTIDASE-RELATED"/>
    <property type="match status" value="1"/>
</dbReference>
<dbReference type="Gene3D" id="3.90.780.10">
    <property type="entry name" value="5'-Nucleotidase, C-terminal domain"/>
    <property type="match status" value="1"/>
</dbReference>
<dbReference type="InterPro" id="IPR006179">
    <property type="entry name" value="5_nucleotidase/apyrase"/>
</dbReference>
<evidence type="ECO:0000256" key="2">
    <source>
        <dbReference type="RuleBase" id="RU362119"/>
    </source>
</evidence>
<reference evidence="5" key="1">
    <citation type="submission" date="2021-11" db="EMBL/GenBank/DDBJ databases">
        <title>Vibrio ZSDE26 sp. nov. and Vibrio ZSDZ34 sp. nov., isolated from coastal seawater in Qingdao.</title>
        <authorList>
            <person name="Zhang P."/>
        </authorList>
    </citation>
    <scope>NUCLEOTIDE SEQUENCE</scope>
    <source>
        <strain evidence="5">ZSDZ34</strain>
    </source>
</reference>
<dbReference type="PANTHER" id="PTHR11575:SF24">
    <property type="entry name" value="5'-NUCLEOTIDASE"/>
    <property type="match status" value="1"/>
</dbReference>
<dbReference type="GO" id="GO:0008768">
    <property type="term" value="F:UDP-sugar diphosphatase activity"/>
    <property type="evidence" value="ECO:0007669"/>
    <property type="project" value="TreeGrafter"/>
</dbReference>
<keyword evidence="6" id="KW-1185">Reference proteome</keyword>
<dbReference type="GO" id="GO:0000166">
    <property type="term" value="F:nucleotide binding"/>
    <property type="evidence" value="ECO:0007669"/>
    <property type="project" value="UniProtKB-KW"/>
</dbReference>
<comment type="caution">
    <text evidence="5">The sequence shown here is derived from an EMBL/GenBank/DDBJ whole genome shotgun (WGS) entry which is preliminary data.</text>
</comment>
<dbReference type="Proteomes" id="UP001139488">
    <property type="component" value="Unassembled WGS sequence"/>
</dbReference>
<dbReference type="SUPFAM" id="SSF55816">
    <property type="entry name" value="5'-nucleotidase (syn. UDP-sugar hydrolase), C-terminal domain"/>
    <property type="match status" value="1"/>
</dbReference>
<evidence type="ECO:0000256" key="1">
    <source>
        <dbReference type="ARBA" id="ARBA00022729"/>
    </source>
</evidence>
<keyword evidence="2" id="KW-0378">Hydrolase</keyword>
<dbReference type="GO" id="GO:0008253">
    <property type="term" value="F:5'-nucleotidase activity"/>
    <property type="evidence" value="ECO:0007669"/>
    <property type="project" value="TreeGrafter"/>
</dbReference>
<dbReference type="InterPro" id="IPR004843">
    <property type="entry name" value="Calcineurin-like_PHP"/>
</dbReference>
<protein>
    <submittedName>
        <fullName evidence="5">Bifunctional metallophosphatase/5'-nucleotidase</fullName>
    </submittedName>
</protein>
<dbReference type="AlphaFoldDB" id="A0A9X2AWC1"/>
<dbReference type="GO" id="GO:0030288">
    <property type="term" value="C:outer membrane-bounded periplasmic space"/>
    <property type="evidence" value="ECO:0007669"/>
    <property type="project" value="TreeGrafter"/>
</dbReference>
<evidence type="ECO:0000259" key="3">
    <source>
        <dbReference type="Pfam" id="PF00149"/>
    </source>
</evidence>
<gene>
    <name evidence="5" type="ORF">LNL84_09675</name>
</gene>
<dbReference type="GO" id="GO:0009166">
    <property type="term" value="P:nucleotide catabolic process"/>
    <property type="evidence" value="ECO:0007669"/>
    <property type="project" value="InterPro"/>
</dbReference>